<dbReference type="EMBL" id="CM046398">
    <property type="protein sequence ID" value="KAI8532536.1"/>
    <property type="molecule type" value="Genomic_DNA"/>
</dbReference>
<accession>A0ACC0LWA5</accession>
<proteinExistence type="predicted"/>
<evidence type="ECO:0000313" key="1">
    <source>
        <dbReference type="EMBL" id="KAI8532536.1"/>
    </source>
</evidence>
<evidence type="ECO:0000313" key="2">
    <source>
        <dbReference type="Proteomes" id="UP001062846"/>
    </source>
</evidence>
<gene>
    <name evidence="1" type="ORF">RHMOL_Rhmol11G0221100</name>
</gene>
<sequence>MGKFDFLSRAATIGWFIWKEKKKDTAFSHEPGDPIRVIQRAFSTRLDFLSTPDASHQYNSFTEKVRCHSGAKALNLSSIEVQGDNKQVVKFLCITEAEPSSLGVCFHFFQIFVPRVRRYLFNFPGVLGRQTRRPTGLHNPLTRINHLSHGFLALFWIFLVIFMLMSLLGISWLK</sequence>
<name>A0ACC0LWA5_RHOML</name>
<organism evidence="1 2">
    <name type="scientific">Rhododendron molle</name>
    <name type="common">Chinese azalea</name>
    <name type="synonym">Azalea mollis</name>
    <dbReference type="NCBI Taxonomy" id="49168"/>
    <lineage>
        <taxon>Eukaryota</taxon>
        <taxon>Viridiplantae</taxon>
        <taxon>Streptophyta</taxon>
        <taxon>Embryophyta</taxon>
        <taxon>Tracheophyta</taxon>
        <taxon>Spermatophyta</taxon>
        <taxon>Magnoliopsida</taxon>
        <taxon>eudicotyledons</taxon>
        <taxon>Gunneridae</taxon>
        <taxon>Pentapetalae</taxon>
        <taxon>asterids</taxon>
        <taxon>Ericales</taxon>
        <taxon>Ericaceae</taxon>
        <taxon>Ericoideae</taxon>
        <taxon>Rhodoreae</taxon>
        <taxon>Rhododendron</taxon>
    </lineage>
</organism>
<reference evidence="1" key="1">
    <citation type="submission" date="2022-02" db="EMBL/GenBank/DDBJ databases">
        <title>Plant Genome Project.</title>
        <authorList>
            <person name="Zhang R.-G."/>
        </authorList>
    </citation>
    <scope>NUCLEOTIDE SEQUENCE</scope>
    <source>
        <strain evidence="1">AT1</strain>
    </source>
</reference>
<dbReference type="Proteomes" id="UP001062846">
    <property type="component" value="Chromosome 11"/>
</dbReference>
<comment type="caution">
    <text evidence="1">The sequence shown here is derived from an EMBL/GenBank/DDBJ whole genome shotgun (WGS) entry which is preliminary data.</text>
</comment>
<keyword evidence="2" id="KW-1185">Reference proteome</keyword>
<protein>
    <submittedName>
        <fullName evidence="1">Uncharacterized protein</fullName>
    </submittedName>
</protein>